<organism evidence="7 8">
    <name type="scientific">Fictibacillus macauensis ZFHKF-1</name>
    <dbReference type="NCBI Taxonomy" id="1196324"/>
    <lineage>
        <taxon>Bacteria</taxon>
        <taxon>Bacillati</taxon>
        <taxon>Bacillota</taxon>
        <taxon>Bacilli</taxon>
        <taxon>Bacillales</taxon>
        <taxon>Fictibacillaceae</taxon>
        <taxon>Fictibacillus</taxon>
    </lineage>
</organism>
<dbReference type="STRING" id="1196324.A374_12790"/>
<protein>
    <submittedName>
        <fullName evidence="7">CtaG protein</fullName>
    </submittedName>
</protein>
<feature type="transmembrane region" description="Helical" evidence="6">
    <location>
        <begin position="189"/>
        <end position="208"/>
    </location>
</feature>
<feature type="transmembrane region" description="Helical" evidence="6">
    <location>
        <begin position="52"/>
        <end position="74"/>
    </location>
</feature>
<evidence type="ECO:0000256" key="1">
    <source>
        <dbReference type="ARBA" id="ARBA00004651"/>
    </source>
</evidence>
<gene>
    <name evidence="7" type="ORF">A374_12790</name>
</gene>
<comment type="subcellular location">
    <subcellularLocation>
        <location evidence="1">Cell membrane</location>
        <topology evidence="1">Multi-pass membrane protein</topology>
    </subcellularLocation>
</comment>
<evidence type="ECO:0000256" key="5">
    <source>
        <dbReference type="ARBA" id="ARBA00023136"/>
    </source>
</evidence>
<dbReference type="eggNOG" id="COG3336">
    <property type="taxonomic scope" value="Bacteria"/>
</dbReference>
<sequence>MNHHMAQSVDQLSFFSLYRPDLFILIALLGMMYYRYTGKQRVPYETTKLQKFFFTSGLIFLYIAKGSPMSIIGHHYLFSVHMVEMAISYLVVPPLLLLGTPHALFIRLFQKNNAVMKSVRFLTKPLIALLVFIPLFSIYHLPIVFDTIMKYGILAFVAHTVLFITAVTMWWPVLCPVQELAILTDLKKVFYVFGSGMLLTPACALIMFSKTVMYETYQHVPQLLAYLPPAEDQATGGIIMKVLQELIYGLILGRIFYQWVKRERAKDREELAAIQMKTKAGRI</sequence>
<evidence type="ECO:0000256" key="6">
    <source>
        <dbReference type="SAM" id="Phobius"/>
    </source>
</evidence>
<dbReference type="Proteomes" id="UP000004080">
    <property type="component" value="Unassembled WGS sequence"/>
</dbReference>
<evidence type="ECO:0000313" key="7">
    <source>
        <dbReference type="EMBL" id="EIT84923.1"/>
    </source>
</evidence>
<feature type="transmembrane region" description="Helical" evidence="6">
    <location>
        <begin position="12"/>
        <end position="31"/>
    </location>
</feature>
<dbReference type="OrthoDB" id="128422at2"/>
<dbReference type="AlphaFoldDB" id="I8UDP0"/>
<keyword evidence="2" id="KW-1003">Cell membrane</keyword>
<name>I8UDP0_9BACL</name>
<feature type="transmembrane region" description="Helical" evidence="6">
    <location>
        <begin position="121"/>
        <end position="141"/>
    </location>
</feature>
<evidence type="ECO:0000256" key="2">
    <source>
        <dbReference type="ARBA" id="ARBA00022475"/>
    </source>
</evidence>
<dbReference type="PATRIC" id="fig|1196324.3.peg.2616"/>
<evidence type="ECO:0000256" key="3">
    <source>
        <dbReference type="ARBA" id="ARBA00022692"/>
    </source>
</evidence>
<reference evidence="7 8" key="1">
    <citation type="journal article" date="2012" name="J. Bacteriol.">
        <title>Genome of Bacillus macauensis ZFHKF-1, a Long-Chain-Forming Bacterium.</title>
        <authorList>
            <person name="Cai L."/>
            <person name="Zhang T."/>
        </authorList>
    </citation>
    <scope>NUCLEOTIDE SEQUENCE [LARGE SCALE GENOMIC DNA]</scope>
    <source>
        <strain evidence="7 8">ZFHKF-1</strain>
    </source>
</reference>
<feature type="transmembrane region" description="Helical" evidence="6">
    <location>
        <begin position="86"/>
        <end position="109"/>
    </location>
</feature>
<keyword evidence="8" id="KW-1185">Reference proteome</keyword>
<dbReference type="Pfam" id="PF09678">
    <property type="entry name" value="Caa3_CtaG"/>
    <property type="match status" value="1"/>
</dbReference>
<dbReference type="EMBL" id="AKKV01000028">
    <property type="protein sequence ID" value="EIT84923.1"/>
    <property type="molecule type" value="Genomic_DNA"/>
</dbReference>
<proteinExistence type="predicted"/>
<evidence type="ECO:0000256" key="4">
    <source>
        <dbReference type="ARBA" id="ARBA00022989"/>
    </source>
</evidence>
<dbReference type="GO" id="GO:0005886">
    <property type="term" value="C:plasma membrane"/>
    <property type="evidence" value="ECO:0007669"/>
    <property type="project" value="UniProtKB-SubCell"/>
</dbReference>
<dbReference type="RefSeq" id="WP_007202636.1">
    <property type="nucleotide sequence ID" value="NZ_AKKV01000028.1"/>
</dbReference>
<keyword evidence="4 6" id="KW-1133">Transmembrane helix</keyword>
<accession>I8UDP0</accession>
<keyword evidence="5 6" id="KW-0472">Membrane</keyword>
<feature type="transmembrane region" description="Helical" evidence="6">
    <location>
        <begin position="153"/>
        <end position="177"/>
    </location>
</feature>
<evidence type="ECO:0000313" key="8">
    <source>
        <dbReference type="Proteomes" id="UP000004080"/>
    </source>
</evidence>
<comment type="caution">
    <text evidence="7">The sequence shown here is derived from an EMBL/GenBank/DDBJ whole genome shotgun (WGS) entry which is preliminary data.</text>
</comment>
<feature type="transmembrane region" description="Helical" evidence="6">
    <location>
        <begin position="238"/>
        <end position="257"/>
    </location>
</feature>
<keyword evidence="3 6" id="KW-0812">Transmembrane</keyword>
<dbReference type="InterPro" id="IPR019108">
    <property type="entry name" value="Caa3_assmbl_CtaG-rel"/>
</dbReference>